<keyword evidence="2" id="KW-1185">Reference proteome</keyword>
<evidence type="ECO:0000313" key="2">
    <source>
        <dbReference type="Proteomes" id="UP001162907"/>
    </source>
</evidence>
<dbReference type="RefSeq" id="WP_230733014.1">
    <property type="nucleotide sequence ID" value="NZ_CP075567.1"/>
</dbReference>
<dbReference type="Proteomes" id="UP001162907">
    <property type="component" value="Chromosome"/>
</dbReference>
<proteinExistence type="predicted"/>
<name>A0ABY3PYH7_9PSED</name>
<evidence type="ECO:0000313" key="1">
    <source>
        <dbReference type="EMBL" id="UFP98896.1"/>
    </source>
</evidence>
<reference evidence="1 2" key="1">
    <citation type="journal article" date="2022" name="Int. J. Syst. Evol. Microbiol.">
        <title>Pseudomonas fitomaticsae sp. nov., isolated at Marimurtra Botanical Garden in Blanes, Catalonia, Spain.</title>
        <authorList>
            <person name="Atanasov K.E."/>
            <person name="Galbis D.M."/>
            <person name="Cornado D."/>
            <person name="Serpico A."/>
            <person name="Sanchez G."/>
            <person name="Bosch M."/>
            <person name="Ferrer A."/>
            <person name="Altabella T."/>
        </authorList>
    </citation>
    <scope>NUCLEOTIDE SEQUENCE [LARGE SCALE GENOMIC DNA]</scope>
    <source>
        <strain evidence="1 2">FIT81</strain>
    </source>
</reference>
<protein>
    <submittedName>
        <fullName evidence="1">Sce7726 family protein</fullName>
    </submittedName>
</protein>
<dbReference type="NCBIfam" id="NF033832">
    <property type="entry name" value="sce7726_fam"/>
    <property type="match status" value="1"/>
</dbReference>
<dbReference type="InterPro" id="IPR047729">
    <property type="entry name" value="Sce7726-like"/>
</dbReference>
<gene>
    <name evidence="1" type="ORF">KJY40_23090</name>
</gene>
<accession>A0ABY3PYH7</accession>
<organism evidence="1 2">
    <name type="scientific">Pseudomonas fitomaticsae</name>
    <dbReference type="NCBI Taxonomy" id="2837969"/>
    <lineage>
        <taxon>Bacteria</taxon>
        <taxon>Pseudomonadati</taxon>
        <taxon>Pseudomonadota</taxon>
        <taxon>Gammaproteobacteria</taxon>
        <taxon>Pseudomonadales</taxon>
        <taxon>Pseudomonadaceae</taxon>
        <taxon>Pseudomonas</taxon>
    </lineage>
</organism>
<dbReference type="EMBL" id="CP075567">
    <property type="protein sequence ID" value="UFP98896.1"/>
    <property type="molecule type" value="Genomic_DNA"/>
</dbReference>
<sequence length="285" mass="32589">MQPDIDHARFLARILNRTTFTSLARGENPRDIFKLYLDKIDPIHISTTNDLYAYAYKSIQKNYRNEYIYKSAIADRIIFGRHSPNSSALSIELPVGSSIVDAAVFNGTSTAYEIKTEFDSPRRLTSQTPDYTKAFDKIYIVTHPQQAKRYAEKADSHIGVLSLTSKGSLSEIKPATSNIKNIDQKIIFRMLRKDEYLPALEKVTGEKIQLPNGIIRNHCEKIFLEIEKQAAHKIYIDAMRQRTTKPETVDFMRSLPSHLRVLGYASPLSRPQRARLLTALEEKLN</sequence>